<gene>
    <name evidence="1" type="ORF">M407DRAFT_33541</name>
</gene>
<protein>
    <submittedName>
        <fullName evidence="1">Uncharacterized protein</fullName>
    </submittedName>
</protein>
<proteinExistence type="predicted"/>
<accession>A0A0C3PQH5</accession>
<dbReference type="AlphaFoldDB" id="A0A0C3PQH5"/>
<dbReference type="STRING" id="1051891.A0A0C3PQH5"/>
<dbReference type="Proteomes" id="UP000054248">
    <property type="component" value="Unassembled WGS sequence"/>
</dbReference>
<dbReference type="EMBL" id="KN823481">
    <property type="protein sequence ID" value="KIO16810.1"/>
    <property type="molecule type" value="Genomic_DNA"/>
</dbReference>
<evidence type="ECO:0000313" key="1">
    <source>
        <dbReference type="EMBL" id="KIO16810.1"/>
    </source>
</evidence>
<dbReference type="OrthoDB" id="3351042at2759"/>
<reference evidence="1 2" key="1">
    <citation type="submission" date="2014-04" db="EMBL/GenBank/DDBJ databases">
        <authorList>
            <consortium name="DOE Joint Genome Institute"/>
            <person name="Kuo A."/>
            <person name="Girlanda M."/>
            <person name="Perotto S."/>
            <person name="Kohler A."/>
            <person name="Nagy L.G."/>
            <person name="Floudas D."/>
            <person name="Copeland A."/>
            <person name="Barry K.W."/>
            <person name="Cichocki N."/>
            <person name="Veneault-Fourrey C."/>
            <person name="LaButti K."/>
            <person name="Lindquist E.A."/>
            <person name="Lipzen A."/>
            <person name="Lundell T."/>
            <person name="Morin E."/>
            <person name="Murat C."/>
            <person name="Sun H."/>
            <person name="Tunlid A."/>
            <person name="Henrissat B."/>
            <person name="Grigoriev I.V."/>
            <person name="Hibbett D.S."/>
            <person name="Martin F."/>
            <person name="Nordberg H.P."/>
            <person name="Cantor M.N."/>
            <person name="Hua S.X."/>
        </authorList>
    </citation>
    <scope>NUCLEOTIDE SEQUENCE [LARGE SCALE GENOMIC DNA]</scope>
    <source>
        <strain evidence="1 2">MUT 4182</strain>
    </source>
</reference>
<sequence length="187" mass="20045">MASYETIQVTGKSVVCLSLYESQVLFSEKPVSKWFHRGRLVEDTDRSLDKGGIAVILAPAIAPGVDMLPGGSEVAGSVTAQLVGSASKDAINKAVDWLLVDKPLDDLPRNHAHNLNGNSAKETLVSLRYKHVTKGAALGFFRSPEHEDSSILSKGADYFAIENGVVLTSLPAVDGNVFVSRRALQKL</sequence>
<evidence type="ECO:0000313" key="2">
    <source>
        <dbReference type="Proteomes" id="UP000054248"/>
    </source>
</evidence>
<keyword evidence="2" id="KW-1185">Reference proteome</keyword>
<reference evidence="2" key="2">
    <citation type="submission" date="2015-01" db="EMBL/GenBank/DDBJ databases">
        <title>Evolutionary Origins and Diversification of the Mycorrhizal Mutualists.</title>
        <authorList>
            <consortium name="DOE Joint Genome Institute"/>
            <consortium name="Mycorrhizal Genomics Consortium"/>
            <person name="Kohler A."/>
            <person name="Kuo A."/>
            <person name="Nagy L.G."/>
            <person name="Floudas D."/>
            <person name="Copeland A."/>
            <person name="Barry K.W."/>
            <person name="Cichocki N."/>
            <person name="Veneault-Fourrey C."/>
            <person name="LaButti K."/>
            <person name="Lindquist E.A."/>
            <person name="Lipzen A."/>
            <person name="Lundell T."/>
            <person name="Morin E."/>
            <person name="Murat C."/>
            <person name="Riley R."/>
            <person name="Ohm R."/>
            <person name="Sun H."/>
            <person name="Tunlid A."/>
            <person name="Henrissat B."/>
            <person name="Grigoriev I.V."/>
            <person name="Hibbett D.S."/>
            <person name="Martin F."/>
        </authorList>
    </citation>
    <scope>NUCLEOTIDE SEQUENCE [LARGE SCALE GENOMIC DNA]</scope>
    <source>
        <strain evidence="2">MUT 4182</strain>
    </source>
</reference>
<dbReference type="HOGENOM" id="CLU_1448733_0_0_1"/>
<organism evidence="1 2">
    <name type="scientific">Tulasnella calospora MUT 4182</name>
    <dbReference type="NCBI Taxonomy" id="1051891"/>
    <lineage>
        <taxon>Eukaryota</taxon>
        <taxon>Fungi</taxon>
        <taxon>Dikarya</taxon>
        <taxon>Basidiomycota</taxon>
        <taxon>Agaricomycotina</taxon>
        <taxon>Agaricomycetes</taxon>
        <taxon>Cantharellales</taxon>
        <taxon>Tulasnellaceae</taxon>
        <taxon>Tulasnella</taxon>
    </lineage>
</organism>
<name>A0A0C3PQH5_9AGAM</name>